<dbReference type="RefSeq" id="WP_206968851.1">
    <property type="nucleotide sequence ID" value="NZ_BAAAJJ010000010.1"/>
</dbReference>
<reference evidence="3" key="1">
    <citation type="submission" date="2021-03" db="EMBL/GenBank/DDBJ databases">
        <title>Streptomyces poriferae sp. nov., a novel marine sponge-derived Actinobacteria species with anti-MRSA activity.</title>
        <authorList>
            <person name="Sandoval-Powers M."/>
            <person name="Kralova S."/>
            <person name="Nguyen G.-S."/>
            <person name="Fawwal D."/>
            <person name="Degnes K."/>
            <person name="Klinkenberg G."/>
            <person name="Sletta H."/>
            <person name="Wentzel A."/>
            <person name="Liles M.R."/>
        </authorList>
    </citation>
    <scope>NUCLEOTIDE SEQUENCE</scope>
    <source>
        <strain evidence="3">DSM 41794</strain>
    </source>
</reference>
<feature type="domain" description="MDMPI C-terminal" evidence="1">
    <location>
        <begin position="143"/>
        <end position="236"/>
    </location>
</feature>
<feature type="domain" description="Mycothiol-dependent maleylpyruvate isomerase metal-binding" evidence="2">
    <location>
        <begin position="12"/>
        <end position="129"/>
    </location>
</feature>
<dbReference type="InterPro" id="IPR024344">
    <property type="entry name" value="MDMPI_metal-binding"/>
</dbReference>
<dbReference type="GO" id="GO:0005886">
    <property type="term" value="C:plasma membrane"/>
    <property type="evidence" value="ECO:0007669"/>
    <property type="project" value="TreeGrafter"/>
</dbReference>
<dbReference type="InterPro" id="IPR017517">
    <property type="entry name" value="Maleyloyr_isom"/>
</dbReference>
<dbReference type="PANTHER" id="PTHR40758:SF1">
    <property type="entry name" value="CONSERVED PROTEIN"/>
    <property type="match status" value="1"/>
</dbReference>
<dbReference type="PANTHER" id="PTHR40758">
    <property type="entry name" value="CONSERVED PROTEIN"/>
    <property type="match status" value="1"/>
</dbReference>
<gene>
    <name evidence="3" type="ORF">J0695_35265</name>
</gene>
<name>A0A939FDB5_9ACTN</name>
<dbReference type="EMBL" id="JAFLRJ010000476">
    <property type="protein sequence ID" value="MBO0516985.1"/>
    <property type="molecule type" value="Genomic_DNA"/>
</dbReference>
<dbReference type="Pfam" id="PF11716">
    <property type="entry name" value="MDMPI_N"/>
    <property type="match status" value="1"/>
</dbReference>
<dbReference type="Pfam" id="PF07398">
    <property type="entry name" value="MDMPI_C"/>
    <property type="match status" value="1"/>
</dbReference>
<dbReference type="GO" id="GO:0046872">
    <property type="term" value="F:metal ion binding"/>
    <property type="evidence" value="ECO:0007669"/>
    <property type="project" value="InterPro"/>
</dbReference>
<accession>A0A939FDB5</accession>
<protein>
    <submittedName>
        <fullName evidence="3">Maleylpyruvate isomerase family mycothiol-dependent enzyme</fullName>
    </submittedName>
</protein>
<dbReference type="InterPro" id="IPR010872">
    <property type="entry name" value="MDMPI_C-term_domain"/>
</dbReference>
<evidence type="ECO:0000313" key="3">
    <source>
        <dbReference type="EMBL" id="MBO0516985.1"/>
    </source>
</evidence>
<proteinExistence type="predicted"/>
<organism evidence="3 4">
    <name type="scientific">Streptomyces beijiangensis</name>
    <dbReference type="NCBI Taxonomy" id="163361"/>
    <lineage>
        <taxon>Bacteria</taxon>
        <taxon>Bacillati</taxon>
        <taxon>Actinomycetota</taxon>
        <taxon>Actinomycetes</taxon>
        <taxon>Kitasatosporales</taxon>
        <taxon>Streptomycetaceae</taxon>
        <taxon>Streptomyces</taxon>
    </lineage>
</organism>
<evidence type="ECO:0000259" key="1">
    <source>
        <dbReference type="Pfam" id="PF07398"/>
    </source>
</evidence>
<dbReference type="NCBIfam" id="TIGR03083">
    <property type="entry name" value="maleylpyruvate isomerase family mycothiol-dependent enzyme"/>
    <property type="match status" value="1"/>
</dbReference>
<evidence type="ECO:0000313" key="4">
    <source>
        <dbReference type="Proteomes" id="UP000664167"/>
    </source>
</evidence>
<dbReference type="GO" id="GO:0016853">
    <property type="term" value="F:isomerase activity"/>
    <property type="evidence" value="ECO:0007669"/>
    <property type="project" value="UniProtKB-KW"/>
</dbReference>
<dbReference type="AlphaFoldDB" id="A0A939FDB5"/>
<keyword evidence="4" id="KW-1185">Reference proteome</keyword>
<evidence type="ECO:0000259" key="2">
    <source>
        <dbReference type="Pfam" id="PF11716"/>
    </source>
</evidence>
<dbReference type="SUPFAM" id="SSF109854">
    <property type="entry name" value="DinB/YfiT-like putative metalloenzymes"/>
    <property type="match status" value="1"/>
</dbReference>
<keyword evidence="3" id="KW-0413">Isomerase</keyword>
<dbReference type="InterPro" id="IPR034660">
    <property type="entry name" value="DinB/YfiT-like"/>
</dbReference>
<comment type="caution">
    <text evidence="3">The sequence shown here is derived from an EMBL/GenBank/DDBJ whole genome shotgun (WGS) entry which is preliminary data.</text>
</comment>
<sequence length="244" mass="26739">MDIADHIKSLDREGQLLAAAAERARTDAAVPTCPDWQVRDLLLHTGTVHRWATGFVADGHTTRRPLGAEPDLDGEELLTWFREGHAALVSALQEAPADLECWTFMRAPSPLAFWARRQAHETAIHRMDAEAAAGVQLSALEPEFAADGIDELLRLFHARPRSQVRSDVPKTLRVRASDTGAVWTSRLTSEPSQTVLGEEGAADCELTGPAEQLYAALWNRLPLSTATMTGDSALTELWREKSGI</sequence>
<dbReference type="Proteomes" id="UP000664167">
    <property type="component" value="Unassembled WGS sequence"/>
</dbReference>